<sequence>MVPAQLAEIQNSMMRYLLSPGPLEARFDEGGSPLELELARQVTPSPGLKAAQRLAIYRKGYLLRLLETLREDFPNLRRAMGDPLFDFFATSYVRRNPSRNPSLTSFGANFPKFLQQTQGQGRDEQDGRVSLRFAVALAEFERVRAEVLRVAGDMDAAYGTHTDAWSALCTGPAPRNSQIVPNPTLRLLQVPPRVLQYLNLIPADDAQIEKGIERGVALSRSQFRLTTTLLSAGQWALLQLIQREPGLPWRQALARCKPPIEPAWLWAAEARGLCAMRLTANGFQVGNSS</sequence>
<dbReference type="RefSeq" id="WP_237379895.1">
    <property type="nucleotide sequence ID" value="NZ_CP071793.1"/>
</dbReference>
<proteinExistence type="predicted"/>
<dbReference type="AlphaFoldDB" id="A0A8A4TUQ9"/>
<dbReference type="Proteomes" id="UP000663929">
    <property type="component" value="Chromosome"/>
</dbReference>
<dbReference type="EMBL" id="CP071793">
    <property type="protein sequence ID" value="QTD50265.1"/>
    <property type="molecule type" value="Genomic_DNA"/>
</dbReference>
<gene>
    <name evidence="2" type="ORF">J3U87_32165</name>
</gene>
<accession>A0A8A4TUQ9</accession>
<protein>
    <submittedName>
        <fullName evidence="2">Putative DNA-binding domain-containing protein</fullName>
    </submittedName>
</protein>
<dbReference type="Gene3D" id="1.10.150.690">
    <property type="entry name" value="DUF2063"/>
    <property type="match status" value="1"/>
</dbReference>
<dbReference type="Pfam" id="PF09836">
    <property type="entry name" value="DUF2063"/>
    <property type="match status" value="1"/>
</dbReference>
<dbReference type="InterPro" id="IPR044922">
    <property type="entry name" value="DUF2063_N_sf"/>
</dbReference>
<keyword evidence="3" id="KW-1185">Reference proteome</keyword>
<evidence type="ECO:0000313" key="3">
    <source>
        <dbReference type="Proteomes" id="UP000663929"/>
    </source>
</evidence>
<dbReference type="GO" id="GO:0003677">
    <property type="term" value="F:DNA binding"/>
    <property type="evidence" value="ECO:0007669"/>
    <property type="project" value="UniProtKB-KW"/>
</dbReference>
<feature type="domain" description="Putative DNA-binding" evidence="1">
    <location>
        <begin position="8"/>
        <end position="114"/>
    </location>
</feature>
<reference evidence="2" key="1">
    <citation type="submission" date="2021-03" db="EMBL/GenBank/DDBJ databases">
        <title>Acanthopleuribacteraceae sp. M133.</title>
        <authorList>
            <person name="Wang G."/>
        </authorList>
    </citation>
    <scope>NUCLEOTIDE SEQUENCE</scope>
    <source>
        <strain evidence="2">M133</strain>
    </source>
</reference>
<dbReference type="InterPro" id="IPR018640">
    <property type="entry name" value="DUF2063"/>
</dbReference>
<dbReference type="KEGG" id="scor:J3U87_32165"/>
<organism evidence="2 3">
    <name type="scientific">Sulfidibacter corallicola</name>
    <dbReference type="NCBI Taxonomy" id="2818388"/>
    <lineage>
        <taxon>Bacteria</taxon>
        <taxon>Pseudomonadati</taxon>
        <taxon>Acidobacteriota</taxon>
        <taxon>Holophagae</taxon>
        <taxon>Acanthopleuribacterales</taxon>
        <taxon>Acanthopleuribacteraceae</taxon>
        <taxon>Sulfidibacter</taxon>
    </lineage>
</organism>
<name>A0A8A4TUQ9_SULCO</name>
<evidence type="ECO:0000259" key="1">
    <source>
        <dbReference type="Pfam" id="PF09836"/>
    </source>
</evidence>
<evidence type="ECO:0000313" key="2">
    <source>
        <dbReference type="EMBL" id="QTD50265.1"/>
    </source>
</evidence>
<keyword evidence="2" id="KW-0238">DNA-binding</keyword>